<dbReference type="Proteomes" id="UP001281305">
    <property type="component" value="Chromosome"/>
</dbReference>
<feature type="domain" description="SAM-dependent MTase RsmB/NOP-type" evidence="6">
    <location>
        <begin position="137"/>
        <end position="393"/>
    </location>
</feature>
<accession>A0ABZ2TE61</accession>
<dbReference type="PANTHER" id="PTHR22807">
    <property type="entry name" value="NOP2 YEAST -RELATED NOL1/NOP2/FMU SUN DOMAIN-CONTAINING"/>
    <property type="match status" value="1"/>
</dbReference>
<proteinExistence type="inferred from homology"/>
<keyword evidence="1 5" id="KW-0489">Methyltransferase</keyword>
<dbReference type="RefSeq" id="WP_339106718.1">
    <property type="nucleotide sequence ID" value="NZ_CP146606.1"/>
</dbReference>
<organism evidence="7 8">
    <name type="scientific">Roseovarius rhodophyticola</name>
    <dbReference type="NCBI Taxonomy" id="3080827"/>
    <lineage>
        <taxon>Bacteria</taxon>
        <taxon>Pseudomonadati</taxon>
        <taxon>Pseudomonadota</taxon>
        <taxon>Alphaproteobacteria</taxon>
        <taxon>Rhodobacterales</taxon>
        <taxon>Roseobacteraceae</taxon>
        <taxon>Roseovarius</taxon>
    </lineage>
</organism>
<evidence type="ECO:0000256" key="5">
    <source>
        <dbReference type="PROSITE-ProRule" id="PRU01023"/>
    </source>
</evidence>
<evidence type="ECO:0000256" key="1">
    <source>
        <dbReference type="ARBA" id="ARBA00022603"/>
    </source>
</evidence>
<dbReference type="GO" id="GO:0032259">
    <property type="term" value="P:methylation"/>
    <property type="evidence" value="ECO:0007669"/>
    <property type="project" value="UniProtKB-KW"/>
</dbReference>
<keyword evidence="2 5" id="KW-0808">Transferase</keyword>
<dbReference type="CDD" id="cd02440">
    <property type="entry name" value="AdoMet_MTases"/>
    <property type="match status" value="1"/>
</dbReference>
<evidence type="ECO:0000259" key="6">
    <source>
        <dbReference type="PROSITE" id="PS51686"/>
    </source>
</evidence>
<feature type="binding site" evidence="5">
    <location>
        <position position="290"/>
    </location>
    <ligand>
        <name>S-adenosyl-L-methionine</name>
        <dbReference type="ChEBI" id="CHEBI:59789"/>
    </ligand>
</feature>
<dbReference type="EC" id="2.1.1.-" evidence="7"/>
<dbReference type="PROSITE" id="PS51686">
    <property type="entry name" value="SAM_MT_RSMB_NOP"/>
    <property type="match status" value="1"/>
</dbReference>
<dbReference type="InterPro" id="IPR029063">
    <property type="entry name" value="SAM-dependent_MTases_sf"/>
</dbReference>
<dbReference type="SUPFAM" id="SSF53335">
    <property type="entry name" value="S-adenosyl-L-methionine-dependent methyltransferases"/>
    <property type="match status" value="1"/>
</dbReference>
<comment type="caution">
    <text evidence="5">Lacks conserved residue(s) required for the propagation of feature annotation.</text>
</comment>
<dbReference type="InterPro" id="IPR001678">
    <property type="entry name" value="MeTrfase_RsmB-F_NOP2_dom"/>
</dbReference>
<dbReference type="InterPro" id="IPR054728">
    <property type="entry name" value="RsmB-like_ferredoxin"/>
</dbReference>
<sequence length="393" mass="42348">MTPAARVQAAIEILDHINQGTAAEKALTTWARRARYAGSGDRAAVRDHVFQALRCRRSYAALGGGTNGRALMRGALIDAGVALDTVFTGDGHSPAVLDTEELTKGRDPAAGAEQGNLPDWLWKRFETALGTGNARLSAQILQQRAPVTLRVNSRLSTAPQAIEILKEDQITVTSCDLIDTALIVIEGARRVAGSRAYCEGYVELQDASSQAAMAALSVAPGSRVLDYCAGGGGKTLALAARVTADWFAHDANESRMSDLPRRADRSGITVTCLETNAIADAAPFDLVLCDVPCSGSGTWRRAPEAKWRLTSERLEELCVLQRDILQDAASLVAPDGQLAYATCSLLPEENDHQVTRFIDQHPDWEITLQKSWSISEWGDGFFLASLKRSGQKT</sequence>
<dbReference type="InterPro" id="IPR023267">
    <property type="entry name" value="RCMT"/>
</dbReference>
<dbReference type="PRINTS" id="PR02008">
    <property type="entry name" value="RCMTFAMILY"/>
</dbReference>
<dbReference type="Gene3D" id="3.30.70.1170">
    <property type="entry name" value="Sun protein, domain 3"/>
    <property type="match status" value="1"/>
</dbReference>
<feature type="active site" description="Nucleophile" evidence="5">
    <location>
        <position position="343"/>
    </location>
</feature>
<comment type="similarity">
    <text evidence="5">Belongs to the class I-like SAM-binding methyltransferase superfamily. RsmB/NOP family.</text>
</comment>
<name>A0ABZ2TE61_9RHOB</name>
<gene>
    <name evidence="7" type="ORF">RZS32_016600</name>
</gene>
<keyword evidence="8" id="KW-1185">Reference proteome</keyword>
<dbReference type="Pfam" id="PF01189">
    <property type="entry name" value="Methyltr_RsmB-F"/>
    <property type="match status" value="1"/>
</dbReference>
<protein>
    <submittedName>
        <fullName evidence="7">RsmB/NOP family class I SAM-dependent RNA methyltransferase</fullName>
        <ecNumber evidence="7">2.1.1.-</ecNumber>
    </submittedName>
</protein>
<dbReference type="Gene3D" id="3.40.50.150">
    <property type="entry name" value="Vaccinia Virus protein VP39"/>
    <property type="match status" value="1"/>
</dbReference>
<reference evidence="7 8" key="1">
    <citation type="submission" date="2024-02" db="EMBL/GenBank/DDBJ databases">
        <title>Roseovarius strain W115 nov., isolated from a marine algae.</title>
        <authorList>
            <person name="Lee M.W."/>
            <person name="Lee J.K."/>
            <person name="Kim J.M."/>
            <person name="Choi D.G."/>
            <person name="Baek J.H."/>
            <person name="Bayburt H."/>
            <person name="Jung J.J."/>
            <person name="Han D.M."/>
            <person name="Jeon C.O."/>
        </authorList>
    </citation>
    <scope>NUCLEOTIDE SEQUENCE [LARGE SCALE GENOMIC DNA]</scope>
    <source>
        <strain evidence="7 8">W115</strain>
    </source>
</reference>
<keyword evidence="3 5" id="KW-0949">S-adenosyl-L-methionine</keyword>
<evidence type="ECO:0000313" key="7">
    <source>
        <dbReference type="EMBL" id="WYK17986.1"/>
    </source>
</evidence>
<dbReference type="GO" id="GO:0008168">
    <property type="term" value="F:methyltransferase activity"/>
    <property type="evidence" value="ECO:0007669"/>
    <property type="project" value="UniProtKB-KW"/>
</dbReference>
<dbReference type="InterPro" id="IPR049560">
    <property type="entry name" value="MeTrfase_RsmB-F_NOP2_cat"/>
</dbReference>
<evidence type="ECO:0000256" key="3">
    <source>
        <dbReference type="ARBA" id="ARBA00022691"/>
    </source>
</evidence>
<evidence type="ECO:0000256" key="2">
    <source>
        <dbReference type="ARBA" id="ARBA00022679"/>
    </source>
</evidence>
<dbReference type="EMBL" id="CP146606">
    <property type="protein sequence ID" value="WYK17986.1"/>
    <property type="molecule type" value="Genomic_DNA"/>
</dbReference>
<evidence type="ECO:0000313" key="8">
    <source>
        <dbReference type="Proteomes" id="UP001281305"/>
    </source>
</evidence>
<evidence type="ECO:0000256" key="4">
    <source>
        <dbReference type="ARBA" id="ARBA00022884"/>
    </source>
</evidence>
<dbReference type="PANTHER" id="PTHR22807:SF53">
    <property type="entry name" value="RIBOSOMAL RNA SMALL SUBUNIT METHYLTRANSFERASE B-RELATED"/>
    <property type="match status" value="1"/>
</dbReference>
<dbReference type="Pfam" id="PF22458">
    <property type="entry name" value="RsmF-B_ferredox"/>
    <property type="match status" value="1"/>
</dbReference>
<keyword evidence="4 5" id="KW-0694">RNA-binding</keyword>
<feature type="binding site" evidence="5">
    <location>
        <position position="250"/>
    </location>
    <ligand>
        <name>S-adenosyl-L-methionine</name>
        <dbReference type="ChEBI" id="CHEBI:59789"/>
    </ligand>
</feature>